<reference evidence="2 3" key="1">
    <citation type="submission" date="2021-03" db="EMBL/GenBank/DDBJ databases">
        <title>Enterococcal diversity collection.</title>
        <authorList>
            <person name="Gilmore M.S."/>
            <person name="Schwartzman J."/>
            <person name="Van Tyne D."/>
            <person name="Martin M."/>
            <person name="Earl A.M."/>
            <person name="Manson A.L."/>
            <person name="Straub T."/>
            <person name="Salamzade R."/>
            <person name="Saavedra J."/>
            <person name="Lebreton F."/>
            <person name="Prichula J."/>
            <person name="Schaufler K."/>
            <person name="Gaca A."/>
            <person name="Sgardioli B."/>
            <person name="Wagenaar J."/>
            <person name="Strong T."/>
        </authorList>
    </citation>
    <scope>NUCLEOTIDE SEQUENCE [LARGE SCALE GENOMIC DNA]</scope>
    <source>
        <strain evidence="2 3">MJM12</strain>
    </source>
</reference>
<dbReference type="EMBL" id="JAFLVT010000019">
    <property type="protein sequence ID" value="MBO0450425.1"/>
    <property type="molecule type" value="Genomic_DNA"/>
</dbReference>
<accession>A0ABS3HAE1</accession>
<protein>
    <submittedName>
        <fullName evidence="2">CoA-binding protein</fullName>
    </submittedName>
</protein>
<proteinExistence type="predicted"/>
<dbReference type="SUPFAM" id="SSF51735">
    <property type="entry name" value="NAD(P)-binding Rossmann-fold domains"/>
    <property type="match status" value="1"/>
</dbReference>
<name>A0ABS3HAE1_9ENTE</name>
<evidence type="ECO:0000313" key="2">
    <source>
        <dbReference type="EMBL" id="MBO0450425.1"/>
    </source>
</evidence>
<dbReference type="RefSeq" id="WP_206905384.1">
    <property type="nucleotide sequence ID" value="NZ_JAFLVT010000019.1"/>
</dbReference>
<dbReference type="InterPro" id="IPR036291">
    <property type="entry name" value="NAD(P)-bd_dom_sf"/>
</dbReference>
<sequence>MFQNPSQEKIFQILKEAKTIAVVGLSPKEDRTSFQIARLLQNYGYRIIPVNPQHAGSEILGEKVYSDLASVPEKIDIVDIFRRSEFLPDVAADFLKTDAKVYWAQLGLENEQAWEMLHEAKRDDVIMNRCIKIELNKMGA</sequence>
<evidence type="ECO:0000259" key="1">
    <source>
        <dbReference type="SMART" id="SM00881"/>
    </source>
</evidence>
<dbReference type="PANTHER" id="PTHR33303">
    <property type="entry name" value="CYTOPLASMIC PROTEIN-RELATED"/>
    <property type="match status" value="1"/>
</dbReference>
<dbReference type="Pfam" id="PF13380">
    <property type="entry name" value="CoA_binding_2"/>
    <property type="match status" value="1"/>
</dbReference>
<dbReference type="SMART" id="SM00881">
    <property type="entry name" value="CoA_binding"/>
    <property type="match status" value="1"/>
</dbReference>
<evidence type="ECO:0000313" key="3">
    <source>
        <dbReference type="Proteomes" id="UP000664256"/>
    </source>
</evidence>
<dbReference type="Gene3D" id="3.40.50.720">
    <property type="entry name" value="NAD(P)-binding Rossmann-like Domain"/>
    <property type="match status" value="1"/>
</dbReference>
<dbReference type="InterPro" id="IPR003781">
    <property type="entry name" value="CoA-bd"/>
</dbReference>
<dbReference type="PANTHER" id="PTHR33303:SF2">
    <property type="entry name" value="COA-BINDING DOMAIN-CONTAINING PROTEIN"/>
    <property type="match status" value="1"/>
</dbReference>
<organism evidence="2 3">
    <name type="scientific">Candidatus Enterococcus myersii</name>
    <dbReference type="NCBI Taxonomy" id="2815322"/>
    <lineage>
        <taxon>Bacteria</taxon>
        <taxon>Bacillati</taxon>
        <taxon>Bacillota</taxon>
        <taxon>Bacilli</taxon>
        <taxon>Lactobacillales</taxon>
        <taxon>Enterococcaceae</taxon>
        <taxon>Enterococcus</taxon>
    </lineage>
</organism>
<dbReference type="Proteomes" id="UP000664256">
    <property type="component" value="Unassembled WGS sequence"/>
</dbReference>
<gene>
    <name evidence="2" type="ORF">JZO76_12935</name>
</gene>
<comment type="caution">
    <text evidence="2">The sequence shown here is derived from an EMBL/GenBank/DDBJ whole genome shotgun (WGS) entry which is preliminary data.</text>
</comment>
<feature type="domain" description="CoA-binding" evidence="1">
    <location>
        <begin position="14"/>
        <end position="108"/>
    </location>
</feature>
<keyword evidence="3" id="KW-1185">Reference proteome</keyword>